<evidence type="ECO:0000313" key="2">
    <source>
        <dbReference type="Proteomes" id="UP001177021"/>
    </source>
</evidence>
<dbReference type="Proteomes" id="UP001177021">
    <property type="component" value="Unassembled WGS sequence"/>
</dbReference>
<comment type="caution">
    <text evidence="1">The sequence shown here is derived from an EMBL/GenBank/DDBJ whole genome shotgun (WGS) entry which is preliminary data.</text>
</comment>
<name>A0ACB0KNG5_TRIPR</name>
<sequence length="411" mass="46797">METCMISNKVSSFSYYHTRTISARINLQKIQVTKLSIPKLPNRTLVAELNNLNDYTLKNNSIVPSQNSKEVVKLHLIMEIISDRIEMHKNIGIQRDSWNKLLLSSINMMTLSASTMVGLAAVASAGAEASFIALKVSSTILYMASTGLLLFMNKVQPSQLAEEQRNAVRFFKQLQEEFRTKIALENFDENDVNEAMEKVLALDKAYPLPLLGSMIEKFPENVKPAKWWPEMKKRNRKHQKENEGKSNGWNLRLEEEMKKIVMVMRNKDMKNNLKLSEKVLKLNKILAFCGPLLTGFAAFGSVFLGSVNASWPMMFGIIFGALASVVNTIEHGGQVGMVFEFYRTATGFFQLMEDTIELNMNEEDYLKRENGELFEIKVALKLGRRVSELRQLSFEDDDDDNVCEEFASKLF</sequence>
<reference evidence="1" key="1">
    <citation type="submission" date="2023-10" db="EMBL/GenBank/DDBJ databases">
        <authorList>
            <person name="Rodriguez Cubillos JULIANA M."/>
            <person name="De Vega J."/>
        </authorList>
    </citation>
    <scope>NUCLEOTIDE SEQUENCE</scope>
</reference>
<gene>
    <name evidence="1" type="ORF">MILVUS5_LOCUS24718</name>
</gene>
<dbReference type="EMBL" id="CASHSV030000311">
    <property type="protein sequence ID" value="CAJ2658333.1"/>
    <property type="molecule type" value="Genomic_DNA"/>
</dbReference>
<protein>
    <submittedName>
        <fullName evidence="1">Uncharacterized protein</fullName>
    </submittedName>
</protein>
<accession>A0ACB0KNG5</accession>
<keyword evidence="2" id="KW-1185">Reference proteome</keyword>
<proteinExistence type="predicted"/>
<evidence type="ECO:0000313" key="1">
    <source>
        <dbReference type="EMBL" id="CAJ2658333.1"/>
    </source>
</evidence>
<organism evidence="1 2">
    <name type="scientific">Trifolium pratense</name>
    <name type="common">Red clover</name>
    <dbReference type="NCBI Taxonomy" id="57577"/>
    <lineage>
        <taxon>Eukaryota</taxon>
        <taxon>Viridiplantae</taxon>
        <taxon>Streptophyta</taxon>
        <taxon>Embryophyta</taxon>
        <taxon>Tracheophyta</taxon>
        <taxon>Spermatophyta</taxon>
        <taxon>Magnoliopsida</taxon>
        <taxon>eudicotyledons</taxon>
        <taxon>Gunneridae</taxon>
        <taxon>Pentapetalae</taxon>
        <taxon>rosids</taxon>
        <taxon>fabids</taxon>
        <taxon>Fabales</taxon>
        <taxon>Fabaceae</taxon>
        <taxon>Papilionoideae</taxon>
        <taxon>50 kb inversion clade</taxon>
        <taxon>NPAAA clade</taxon>
        <taxon>Hologalegina</taxon>
        <taxon>IRL clade</taxon>
        <taxon>Trifolieae</taxon>
        <taxon>Trifolium</taxon>
    </lineage>
</organism>